<evidence type="ECO:0000313" key="3">
    <source>
        <dbReference type="Proteomes" id="UP000467148"/>
    </source>
</evidence>
<keyword evidence="1" id="KW-0472">Membrane</keyword>
<dbReference type="KEGG" id="mhev:MHEL_17500"/>
<dbReference type="AlphaFoldDB" id="A0A7I7T2L3"/>
<dbReference type="RefSeq" id="WP_179968497.1">
    <property type="nucleotide sequence ID" value="NZ_AP022596.1"/>
</dbReference>
<keyword evidence="1" id="KW-0812">Transmembrane</keyword>
<dbReference type="EMBL" id="AP022596">
    <property type="protein sequence ID" value="BBY63507.1"/>
    <property type="molecule type" value="Genomic_DNA"/>
</dbReference>
<evidence type="ECO:0000256" key="1">
    <source>
        <dbReference type="SAM" id="Phobius"/>
    </source>
</evidence>
<feature type="transmembrane region" description="Helical" evidence="1">
    <location>
        <begin position="183"/>
        <end position="203"/>
    </location>
</feature>
<reference evidence="2 3" key="1">
    <citation type="journal article" date="2019" name="Emerg. Microbes Infect.">
        <title>Comprehensive subspecies identification of 175 nontuberculous mycobacteria species based on 7547 genomic profiles.</title>
        <authorList>
            <person name="Matsumoto Y."/>
            <person name="Kinjo T."/>
            <person name="Motooka D."/>
            <person name="Nabeya D."/>
            <person name="Jung N."/>
            <person name="Uechi K."/>
            <person name="Horii T."/>
            <person name="Iida T."/>
            <person name="Fujita J."/>
            <person name="Nakamura S."/>
        </authorList>
    </citation>
    <scope>NUCLEOTIDE SEQUENCE [LARGE SCALE GENOMIC DNA]</scope>
    <source>
        <strain evidence="2 3">JCM 30396</strain>
    </source>
</reference>
<feature type="transmembrane region" description="Helical" evidence="1">
    <location>
        <begin position="251"/>
        <end position="272"/>
    </location>
</feature>
<feature type="transmembrane region" description="Helical" evidence="1">
    <location>
        <begin position="105"/>
        <end position="124"/>
    </location>
</feature>
<feature type="transmembrane region" description="Helical" evidence="1">
    <location>
        <begin position="150"/>
        <end position="171"/>
    </location>
</feature>
<feature type="transmembrane region" description="Helical" evidence="1">
    <location>
        <begin position="48"/>
        <end position="66"/>
    </location>
</feature>
<keyword evidence="3" id="KW-1185">Reference proteome</keyword>
<sequence length="285" mass="30231">MSGPDQPEAAGPDATVQNTNFIDGFLRSPFSGIAPWVLMGIMSGPGRFGQSAAAALTLTLIVMWAGSRRGIKVHSLEVFGAVVFAVFVGLGIVGSPTLISTMELWAGEITNGSLAAYILVTLVIRKPFTIAYARDTVDPEHWNSPLFVRVNYILTAVWAGAFLINTLVGSFGDVVLHDGDNFWTGWIVQLAVTLVAVAITEFYPDYARARFLAATAESSDTPPSFGKLLDWLPGFVIGIGIAGWVSDSLSAGVGIALIVVGIVAGAIMRKLFPEKEEDGQRPASS</sequence>
<keyword evidence="1" id="KW-1133">Transmembrane helix</keyword>
<accession>A0A7I7T2L3</accession>
<feature type="transmembrane region" description="Helical" evidence="1">
    <location>
        <begin position="78"/>
        <end position="99"/>
    </location>
</feature>
<organism evidence="2 3">
    <name type="scientific">Mycolicibacterium helvum</name>
    <dbReference type="NCBI Taxonomy" id="1534349"/>
    <lineage>
        <taxon>Bacteria</taxon>
        <taxon>Bacillati</taxon>
        <taxon>Actinomycetota</taxon>
        <taxon>Actinomycetes</taxon>
        <taxon>Mycobacteriales</taxon>
        <taxon>Mycobacteriaceae</taxon>
        <taxon>Mycolicibacterium</taxon>
    </lineage>
</organism>
<gene>
    <name evidence="2" type="ORF">MHEL_17500</name>
</gene>
<protein>
    <submittedName>
        <fullName evidence="2">Uncharacterized protein</fullName>
    </submittedName>
</protein>
<feature type="transmembrane region" description="Helical" evidence="1">
    <location>
        <begin position="228"/>
        <end position="245"/>
    </location>
</feature>
<proteinExistence type="predicted"/>
<evidence type="ECO:0000313" key="2">
    <source>
        <dbReference type="EMBL" id="BBY63507.1"/>
    </source>
</evidence>
<name>A0A7I7T2L3_9MYCO</name>
<dbReference type="Proteomes" id="UP000467148">
    <property type="component" value="Chromosome"/>
</dbReference>